<dbReference type="OrthoDB" id="5783963at2759"/>
<evidence type="ECO:0000313" key="6">
    <source>
        <dbReference type="Proteomes" id="UP000789396"/>
    </source>
</evidence>
<dbReference type="InterPro" id="IPR023186">
    <property type="entry name" value="IUNH"/>
</dbReference>
<dbReference type="GO" id="GO:0008477">
    <property type="term" value="F:purine nucleosidase activity"/>
    <property type="evidence" value="ECO:0007669"/>
    <property type="project" value="TreeGrafter"/>
</dbReference>
<dbReference type="EMBL" id="CAJVPZ010010489">
    <property type="protein sequence ID" value="CAG8620115.1"/>
    <property type="molecule type" value="Genomic_DNA"/>
</dbReference>
<dbReference type="Gene3D" id="3.90.245.10">
    <property type="entry name" value="Ribonucleoside hydrolase-like"/>
    <property type="match status" value="1"/>
</dbReference>
<dbReference type="PANTHER" id="PTHR12304">
    <property type="entry name" value="INOSINE-URIDINE PREFERRING NUCLEOSIDE HYDROLASE"/>
    <property type="match status" value="1"/>
</dbReference>
<keyword evidence="6" id="KW-1185">Reference proteome</keyword>
<dbReference type="SUPFAM" id="SSF53590">
    <property type="entry name" value="Nucleoside hydrolase"/>
    <property type="match status" value="1"/>
</dbReference>
<keyword evidence="3" id="KW-0326">Glycosidase</keyword>
<evidence type="ECO:0000259" key="4">
    <source>
        <dbReference type="Pfam" id="PF01156"/>
    </source>
</evidence>
<evidence type="ECO:0000313" key="5">
    <source>
        <dbReference type="EMBL" id="CAG8620115.1"/>
    </source>
</evidence>
<dbReference type="Proteomes" id="UP000789396">
    <property type="component" value="Unassembled WGS sequence"/>
</dbReference>
<name>A0A9N9CYU5_9GLOM</name>
<dbReference type="AlphaFoldDB" id="A0A9N9CYU5"/>
<comment type="caution">
    <text evidence="5">The sequence shown here is derived from an EMBL/GenBank/DDBJ whole genome shotgun (WGS) entry which is preliminary data.</text>
</comment>
<dbReference type="InterPro" id="IPR001910">
    <property type="entry name" value="Inosine/uridine_hydrolase_dom"/>
</dbReference>
<dbReference type="GO" id="GO:0005829">
    <property type="term" value="C:cytosol"/>
    <property type="evidence" value="ECO:0007669"/>
    <property type="project" value="TreeGrafter"/>
</dbReference>
<evidence type="ECO:0000256" key="2">
    <source>
        <dbReference type="ARBA" id="ARBA00022801"/>
    </source>
</evidence>
<evidence type="ECO:0000256" key="3">
    <source>
        <dbReference type="ARBA" id="ARBA00023295"/>
    </source>
</evidence>
<keyword evidence="2" id="KW-0378">Hydrolase</keyword>
<dbReference type="GO" id="GO:0006152">
    <property type="term" value="P:purine nucleoside catabolic process"/>
    <property type="evidence" value="ECO:0007669"/>
    <property type="project" value="TreeGrafter"/>
</dbReference>
<sequence>GDTDDFVAILYALKSKELDIRGVTYGVILGADYPLCNLNTPGCSYKDSAPEGQNGRRDSDLLLGINRQLRLSTRLWYDALKGFNITKEFADLIDTTIEQTGEKPILILTGTATNLALLLRAFPTYSAKIDKVFWMGGALEVPGNVFIEPNNTRAEFNVFFDCIAAQELLASDLDITLIPLDFTSQTPLNLAFFDKLAKLNSFYGKFVYKLLSIIRTTWLGGVSVFFDRYSLWDPKAIAVVKNIGVAKIVTNRSLAVTCNGNPNDDGQFVVSKTSTIANLKVAIDAIVSNPIEDSPFFQDFLEVFARD</sequence>
<dbReference type="Pfam" id="PF01156">
    <property type="entry name" value="IU_nuc_hydro"/>
    <property type="match status" value="1"/>
</dbReference>
<organism evidence="5 6">
    <name type="scientific">Racocetra fulgida</name>
    <dbReference type="NCBI Taxonomy" id="60492"/>
    <lineage>
        <taxon>Eukaryota</taxon>
        <taxon>Fungi</taxon>
        <taxon>Fungi incertae sedis</taxon>
        <taxon>Mucoromycota</taxon>
        <taxon>Glomeromycotina</taxon>
        <taxon>Glomeromycetes</taxon>
        <taxon>Diversisporales</taxon>
        <taxon>Gigasporaceae</taxon>
        <taxon>Racocetra</taxon>
    </lineage>
</organism>
<proteinExistence type="inferred from homology"/>
<dbReference type="PANTHER" id="PTHR12304:SF46">
    <property type="entry name" value="INOSINE-ADENOSINE-GUANOSINE-NUCLEOSIDE HYDROLASE"/>
    <property type="match status" value="1"/>
</dbReference>
<dbReference type="InterPro" id="IPR036452">
    <property type="entry name" value="Ribo_hydro-like"/>
</dbReference>
<feature type="domain" description="Inosine/uridine-preferring nucleoside hydrolase" evidence="4">
    <location>
        <begin position="84"/>
        <end position="282"/>
    </location>
</feature>
<evidence type="ECO:0000256" key="1">
    <source>
        <dbReference type="ARBA" id="ARBA00009176"/>
    </source>
</evidence>
<feature type="non-terminal residue" evidence="5">
    <location>
        <position position="1"/>
    </location>
</feature>
<gene>
    <name evidence="5" type="ORF">RFULGI_LOCUS7328</name>
</gene>
<protein>
    <submittedName>
        <fullName evidence="5">9476_t:CDS:1</fullName>
    </submittedName>
</protein>
<comment type="similarity">
    <text evidence="1">Belongs to the IUNH family.</text>
</comment>
<reference evidence="5" key="1">
    <citation type="submission" date="2021-06" db="EMBL/GenBank/DDBJ databases">
        <authorList>
            <person name="Kallberg Y."/>
            <person name="Tangrot J."/>
            <person name="Rosling A."/>
        </authorList>
    </citation>
    <scope>NUCLEOTIDE SEQUENCE</scope>
    <source>
        <strain evidence="5">IN212</strain>
    </source>
</reference>
<accession>A0A9N9CYU5</accession>